<evidence type="ECO:0000256" key="1">
    <source>
        <dbReference type="SAM" id="MobiDB-lite"/>
    </source>
</evidence>
<evidence type="ECO:0000313" key="3">
    <source>
        <dbReference type="Proteomes" id="UP000317318"/>
    </source>
</evidence>
<proteinExistence type="predicted"/>
<dbReference type="AlphaFoldDB" id="A0A517QVW6"/>
<feature type="region of interest" description="Disordered" evidence="1">
    <location>
        <begin position="1"/>
        <end position="53"/>
    </location>
</feature>
<keyword evidence="3" id="KW-1185">Reference proteome</keyword>
<feature type="region of interest" description="Disordered" evidence="1">
    <location>
        <begin position="99"/>
        <end position="150"/>
    </location>
</feature>
<evidence type="ECO:0000313" key="2">
    <source>
        <dbReference type="EMBL" id="QDT35734.1"/>
    </source>
</evidence>
<feature type="compositionally biased region" description="Basic and acidic residues" evidence="1">
    <location>
        <begin position="1"/>
        <end position="12"/>
    </location>
</feature>
<dbReference type="EMBL" id="CP036268">
    <property type="protein sequence ID" value="QDT35734.1"/>
    <property type="molecule type" value="Genomic_DNA"/>
</dbReference>
<feature type="compositionally biased region" description="Basic residues" evidence="1">
    <location>
        <begin position="114"/>
        <end position="126"/>
    </location>
</feature>
<dbReference type="Proteomes" id="UP000317318">
    <property type="component" value="Chromosome"/>
</dbReference>
<gene>
    <name evidence="2" type="ORF">Pan189_00870</name>
</gene>
<accession>A0A517QVW6</accession>
<protein>
    <submittedName>
        <fullName evidence="2">Uncharacterized protein</fullName>
    </submittedName>
</protein>
<sequence>MSESLRAGRQEFEQGWPTRPSGGHERPARSRPGRRGMMAPPPSCPPQGGHATRRGRLAPAECASLAACTVSTSTVPSSRIASRNRLPSVWLNQRRSRMETLQPASQPPDARASCPRHPRSLSRMKMVKASPAADTATAGGPADSRPGAERHKMSFENLPLYSRRISQWNGFEQHPVASRPGRVHGRATRGGITCATLTRTGMLNTALRDEPAVAPGAATTLTSPKTILSQRSESRLESIHTISLRYPTHARMDHERAQIFRPRTCQLGPLKRLSHYLSWF</sequence>
<dbReference type="KEGG" id="svp:Pan189_00870"/>
<organism evidence="2 3">
    <name type="scientific">Stratiformator vulcanicus</name>
    <dbReference type="NCBI Taxonomy" id="2527980"/>
    <lineage>
        <taxon>Bacteria</taxon>
        <taxon>Pseudomonadati</taxon>
        <taxon>Planctomycetota</taxon>
        <taxon>Planctomycetia</taxon>
        <taxon>Planctomycetales</taxon>
        <taxon>Planctomycetaceae</taxon>
        <taxon>Stratiformator</taxon>
    </lineage>
</organism>
<name>A0A517QVW6_9PLAN</name>
<reference evidence="2 3" key="1">
    <citation type="submission" date="2019-02" db="EMBL/GenBank/DDBJ databases">
        <title>Deep-cultivation of Planctomycetes and their phenomic and genomic characterization uncovers novel biology.</title>
        <authorList>
            <person name="Wiegand S."/>
            <person name="Jogler M."/>
            <person name="Boedeker C."/>
            <person name="Pinto D."/>
            <person name="Vollmers J."/>
            <person name="Rivas-Marin E."/>
            <person name="Kohn T."/>
            <person name="Peeters S.H."/>
            <person name="Heuer A."/>
            <person name="Rast P."/>
            <person name="Oberbeckmann S."/>
            <person name="Bunk B."/>
            <person name="Jeske O."/>
            <person name="Meyerdierks A."/>
            <person name="Storesund J.E."/>
            <person name="Kallscheuer N."/>
            <person name="Luecker S."/>
            <person name="Lage O.M."/>
            <person name="Pohl T."/>
            <person name="Merkel B.J."/>
            <person name="Hornburger P."/>
            <person name="Mueller R.-W."/>
            <person name="Bruemmer F."/>
            <person name="Labrenz M."/>
            <person name="Spormann A.M."/>
            <person name="Op den Camp H."/>
            <person name="Overmann J."/>
            <person name="Amann R."/>
            <person name="Jetten M.S.M."/>
            <person name="Mascher T."/>
            <person name="Medema M.H."/>
            <person name="Devos D.P."/>
            <person name="Kaster A.-K."/>
            <person name="Ovreas L."/>
            <person name="Rohde M."/>
            <person name="Galperin M.Y."/>
            <person name="Jogler C."/>
        </authorList>
    </citation>
    <scope>NUCLEOTIDE SEQUENCE [LARGE SCALE GENOMIC DNA]</scope>
    <source>
        <strain evidence="2 3">Pan189</strain>
    </source>
</reference>
<feature type="compositionally biased region" description="Low complexity" evidence="1">
    <location>
        <begin position="129"/>
        <end position="144"/>
    </location>
</feature>